<dbReference type="InterPro" id="IPR036624">
    <property type="entry name" value="Hcp1-lik_sf"/>
</dbReference>
<dbReference type="RefSeq" id="WP_066430867.1">
    <property type="nucleotide sequence ID" value="NZ_LZRN01000005.1"/>
</dbReference>
<accession>A0A1A7R792</accession>
<dbReference type="Gene3D" id="2.30.110.20">
    <property type="entry name" value="Hcp1-like"/>
    <property type="match status" value="1"/>
</dbReference>
<proteinExistence type="predicted"/>
<dbReference type="InterPro" id="IPR008514">
    <property type="entry name" value="T6SS_Hcp"/>
</dbReference>
<dbReference type="OrthoDB" id="5146053at2"/>
<comment type="caution">
    <text evidence="1">The sequence shown here is derived from an EMBL/GenBank/DDBJ whole genome shotgun (WGS) entry which is preliminary data.</text>
</comment>
<sequence length="164" mass="18059">MSSQSIQENPTSSNTVVGYLKIPDIAGESNAVRFEDQIEIFGLSSLIEQGSAARVGKGRRRARAQVSPMYVVKRIDSATPYVMLASMQGRSFPDMVITLVESESSNQIAYFIVTLENVTIIKHQFDSSSNRQEIISLSYENITVKYVSNDGSEHEITFDVAAGV</sequence>
<dbReference type="AlphaFoldDB" id="A0A1A7R792"/>
<dbReference type="InterPro" id="IPR053165">
    <property type="entry name" value="HSI-I_assembly_Hcp1"/>
</dbReference>
<dbReference type="PANTHER" id="PTHR36152">
    <property type="entry name" value="CYTOPLASMIC PROTEIN-RELATED"/>
    <property type="match status" value="1"/>
</dbReference>
<protein>
    <submittedName>
        <fullName evidence="1">Type VI secretion system secreted protein Hcp</fullName>
    </submittedName>
</protein>
<dbReference type="Proteomes" id="UP000248987">
    <property type="component" value="Unassembled WGS sequence"/>
</dbReference>
<reference evidence="1 2" key="1">
    <citation type="submission" date="2018-06" db="EMBL/GenBank/DDBJ databases">
        <title>Genomic Encyclopedia of Archaeal and Bacterial Type Strains, Phase II (KMG-II): from individual species to whole genera.</title>
        <authorList>
            <person name="Goeker M."/>
        </authorList>
    </citation>
    <scope>NUCLEOTIDE SEQUENCE [LARGE SCALE GENOMIC DNA]</scope>
    <source>
        <strain evidence="1 2">DSM 12408</strain>
    </source>
</reference>
<evidence type="ECO:0000313" key="1">
    <source>
        <dbReference type="EMBL" id="RAJ25663.1"/>
    </source>
</evidence>
<dbReference type="Pfam" id="PF05638">
    <property type="entry name" value="T6SS_HCP"/>
    <property type="match status" value="1"/>
</dbReference>
<dbReference type="STRING" id="49280.A9996_03340"/>
<name>A0A1A7R792_9FLAO</name>
<keyword evidence="2" id="KW-1185">Reference proteome</keyword>
<evidence type="ECO:0000313" key="2">
    <source>
        <dbReference type="Proteomes" id="UP000248987"/>
    </source>
</evidence>
<gene>
    <name evidence="1" type="ORF">LX77_01077</name>
</gene>
<dbReference type="PANTHER" id="PTHR36152:SF5">
    <property type="entry name" value="PROTEIN HCP1"/>
    <property type="match status" value="1"/>
</dbReference>
<dbReference type="SUPFAM" id="SSF141452">
    <property type="entry name" value="Hcp1-like"/>
    <property type="match status" value="1"/>
</dbReference>
<dbReference type="EMBL" id="QLLQ01000003">
    <property type="protein sequence ID" value="RAJ25663.1"/>
    <property type="molecule type" value="Genomic_DNA"/>
</dbReference>
<organism evidence="1 2">
    <name type="scientific">Gelidibacter algens</name>
    <dbReference type="NCBI Taxonomy" id="49280"/>
    <lineage>
        <taxon>Bacteria</taxon>
        <taxon>Pseudomonadati</taxon>
        <taxon>Bacteroidota</taxon>
        <taxon>Flavobacteriia</taxon>
        <taxon>Flavobacteriales</taxon>
        <taxon>Flavobacteriaceae</taxon>
        <taxon>Gelidibacter</taxon>
    </lineage>
</organism>